<evidence type="ECO:0000256" key="7">
    <source>
        <dbReference type="ARBA" id="ARBA00023136"/>
    </source>
</evidence>
<comment type="similarity">
    <text evidence="2 10">Belongs to the FliR/MopE/SpaR family.</text>
</comment>
<keyword evidence="6 10" id="KW-1133">Transmembrane helix</keyword>
<dbReference type="GO" id="GO:0009425">
    <property type="term" value="C:bacterial-type flagellum basal body"/>
    <property type="evidence" value="ECO:0007669"/>
    <property type="project" value="UniProtKB-SubCell"/>
</dbReference>
<dbReference type="GO" id="GO:0006605">
    <property type="term" value="P:protein targeting"/>
    <property type="evidence" value="ECO:0007669"/>
    <property type="project" value="UniProtKB-UniRule"/>
</dbReference>
<evidence type="ECO:0000256" key="5">
    <source>
        <dbReference type="ARBA" id="ARBA00022692"/>
    </source>
</evidence>
<organism evidence="11">
    <name type="scientific">Desulfurella acetivorans</name>
    <dbReference type="NCBI Taxonomy" id="33002"/>
    <lineage>
        <taxon>Bacteria</taxon>
        <taxon>Pseudomonadati</taxon>
        <taxon>Campylobacterota</taxon>
        <taxon>Desulfurellia</taxon>
        <taxon>Desulfurellales</taxon>
        <taxon>Desulfurellaceae</taxon>
        <taxon>Desulfurella</taxon>
    </lineage>
</organism>
<dbReference type="GO" id="GO:0005886">
    <property type="term" value="C:plasma membrane"/>
    <property type="evidence" value="ECO:0007669"/>
    <property type="project" value="UniProtKB-SubCell"/>
</dbReference>
<evidence type="ECO:0000256" key="10">
    <source>
        <dbReference type="RuleBase" id="RU362071"/>
    </source>
</evidence>
<feature type="transmembrane region" description="Helical" evidence="10">
    <location>
        <begin position="217"/>
        <end position="241"/>
    </location>
</feature>
<comment type="caution">
    <text evidence="11">The sequence shown here is derived from an EMBL/GenBank/DDBJ whole genome shotgun (WGS) entry which is preliminary data.</text>
</comment>
<evidence type="ECO:0000256" key="6">
    <source>
        <dbReference type="ARBA" id="ARBA00022989"/>
    </source>
</evidence>
<dbReference type="AlphaFoldDB" id="A0A832APD6"/>
<evidence type="ECO:0000256" key="2">
    <source>
        <dbReference type="ARBA" id="ARBA00009772"/>
    </source>
</evidence>
<evidence type="ECO:0000256" key="1">
    <source>
        <dbReference type="ARBA" id="ARBA00002578"/>
    </source>
</evidence>
<keyword evidence="5 10" id="KW-0812">Transmembrane</keyword>
<keyword evidence="11" id="KW-0969">Cilium</keyword>
<dbReference type="NCBIfam" id="TIGR01400">
    <property type="entry name" value="fliR"/>
    <property type="match status" value="1"/>
</dbReference>
<sequence>MNQSLALLNVPFSDLEIFFLIFIRVASILLLAPIFSYKSIPAIVKILFSVVMAFVLYPIVKDYVNVSITNTVELIVLIVREILLGASLAFCIQFVWAGIEIAAGLISFMMGFSIANVLSPQTNTQISIITEFESLFAVLVFLAIDGHYFVIRSLVESFQLIPIGSFVINKGLIEFIVYLILTMFSVSVQILAPVVVALIITNIVFGIISRTMPQMNVLIASFPITITIGLFLLGVTFNFAANVMIKYYYQLPQYYNQVFRFK</sequence>
<evidence type="ECO:0000256" key="9">
    <source>
        <dbReference type="NCBIfam" id="TIGR01400"/>
    </source>
</evidence>
<keyword evidence="7 10" id="KW-0472">Membrane</keyword>
<evidence type="ECO:0000256" key="4">
    <source>
        <dbReference type="ARBA" id="ARBA00022475"/>
    </source>
</evidence>
<dbReference type="PRINTS" id="PR00953">
    <property type="entry name" value="TYPE3IMRPROT"/>
</dbReference>
<accession>A0A832APD6</accession>
<feature type="transmembrane region" description="Helical" evidence="10">
    <location>
        <begin position="17"/>
        <end position="35"/>
    </location>
</feature>
<name>A0A832APD6_DESAE</name>
<gene>
    <name evidence="11" type="primary">fliR</name>
    <name evidence="11" type="ORF">ENX80_01015</name>
</gene>
<feature type="transmembrane region" description="Helical" evidence="10">
    <location>
        <begin position="175"/>
        <end position="205"/>
    </location>
</feature>
<evidence type="ECO:0000256" key="3">
    <source>
        <dbReference type="ARBA" id="ARBA00021717"/>
    </source>
</evidence>
<dbReference type="PANTHER" id="PTHR30065:SF1">
    <property type="entry name" value="SURFACE PRESENTATION OF ANTIGENS PROTEIN SPAR"/>
    <property type="match status" value="1"/>
</dbReference>
<dbReference type="Pfam" id="PF01311">
    <property type="entry name" value="Bac_export_1"/>
    <property type="match status" value="1"/>
</dbReference>
<feature type="transmembrane region" description="Helical" evidence="10">
    <location>
        <begin position="42"/>
        <end position="60"/>
    </location>
</feature>
<evidence type="ECO:0000313" key="11">
    <source>
        <dbReference type="EMBL" id="HGA37386.1"/>
    </source>
</evidence>
<dbReference type="PANTHER" id="PTHR30065">
    <property type="entry name" value="FLAGELLAR BIOSYNTHETIC PROTEIN FLIR"/>
    <property type="match status" value="1"/>
</dbReference>
<dbReference type="InterPro" id="IPR002010">
    <property type="entry name" value="T3SS_IM_R"/>
</dbReference>
<proteinExistence type="inferred from homology"/>
<feature type="transmembrane region" description="Helical" evidence="10">
    <location>
        <begin position="135"/>
        <end position="155"/>
    </location>
</feature>
<keyword evidence="4 10" id="KW-1003">Cell membrane</keyword>
<keyword evidence="8 10" id="KW-0975">Bacterial flagellum</keyword>
<evidence type="ECO:0000256" key="8">
    <source>
        <dbReference type="ARBA" id="ARBA00023143"/>
    </source>
</evidence>
<keyword evidence="11" id="KW-0966">Cell projection</keyword>
<keyword evidence="11" id="KW-0282">Flagellum</keyword>
<dbReference type="EMBL" id="DTPL01000063">
    <property type="protein sequence ID" value="HGA37386.1"/>
    <property type="molecule type" value="Genomic_DNA"/>
</dbReference>
<comment type="subcellular location">
    <subcellularLocation>
        <location evidence="10">Cell membrane</location>
        <topology evidence="10">Multi-pass membrane protein</topology>
    </subcellularLocation>
    <subcellularLocation>
        <location evidence="10">Bacterial flagellum basal body</location>
    </subcellularLocation>
</comment>
<dbReference type="GO" id="GO:0044780">
    <property type="term" value="P:bacterial-type flagellum assembly"/>
    <property type="evidence" value="ECO:0007669"/>
    <property type="project" value="UniProtKB-UniRule"/>
</dbReference>
<dbReference type="InterPro" id="IPR006303">
    <property type="entry name" value="FliR"/>
</dbReference>
<comment type="function">
    <text evidence="1 10">Role in flagellar biosynthesis.</text>
</comment>
<reference evidence="11" key="1">
    <citation type="journal article" date="2020" name="mSystems">
        <title>Genome- and Community-Level Interaction Insights into Carbon Utilization and Element Cycling Functions of Hydrothermarchaeota in Hydrothermal Sediment.</title>
        <authorList>
            <person name="Zhou Z."/>
            <person name="Liu Y."/>
            <person name="Xu W."/>
            <person name="Pan J."/>
            <person name="Luo Z.H."/>
            <person name="Li M."/>
        </authorList>
    </citation>
    <scope>NUCLEOTIDE SEQUENCE [LARGE SCALE GENOMIC DNA]</scope>
    <source>
        <strain evidence="11">SpSt-972</strain>
    </source>
</reference>
<protein>
    <recommendedName>
        <fullName evidence="3 9">Flagellar biosynthetic protein FliR</fullName>
    </recommendedName>
</protein>
<feature type="transmembrane region" description="Helical" evidence="10">
    <location>
        <begin position="82"/>
        <end position="115"/>
    </location>
</feature>